<accession>A0A645CLM2</accession>
<comment type="caution">
    <text evidence="1">The sequence shown here is derived from an EMBL/GenBank/DDBJ whole genome shotgun (WGS) entry which is preliminary data.</text>
</comment>
<proteinExistence type="predicted"/>
<reference evidence="1" key="1">
    <citation type="submission" date="2019-08" db="EMBL/GenBank/DDBJ databases">
        <authorList>
            <person name="Kucharzyk K."/>
            <person name="Murdoch R.W."/>
            <person name="Higgins S."/>
            <person name="Loffler F."/>
        </authorList>
    </citation>
    <scope>NUCLEOTIDE SEQUENCE</scope>
</reference>
<gene>
    <name evidence="1" type="ORF">SDC9_124940</name>
</gene>
<name>A0A645CLM2_9ZZZZ</name>
<sequence>MQQRHIGRLDGCNKLLPSFHEHTRFMSLACLDMQAVGTRAECIEIHQQGAIPLLGS</sequence>
<dbReference type="AlphaFoldDB" id="A0A645CLM2"/>
<organism evidence="1">
    <name type="scientific">bioreactor metagenome</name>
    <dbReference type="NCBI Taxonomy" id="1076179"/>
    <lineage>
        <taxon>unclassified sequences</taxon>
        <taxon>metagenomes</taxon>
        <taxon>ecological metagenomes</taxon>
    </lineage>
</organism>
<protein>
    <submittedName>
        <fullName evidence="1">Uncharacterized protein</fullName>
    </submittedName>
</protein>
<dbReference type="EMBL" id="VSSQ01028279">
    <property type="protein sequence ID" value="MPM77930.1"/>
    <property type="molecule type" value="Genomic_DNA"/>
</dbReference>
<evidence type="ECO:0000313" key="1">
    <source>
        <dbReference type="EMBL" id="MPM77930.1"/>
    </source>
</evidence>